<evidence type="ECO:0000256" key="4">
    <source>
        <dbReference type="PROSITE-ProRule" id="PRU01331"/>
    </source>
</evidence>
<comment type="cofactor">
    <cofactor evidence="1">
        <name>Mg(2+)</name>
        <dbReference type="ChEBI" id="CHEBI:18420"/>
    </cofactor>
</comment>
<evidence type="ECO:0000256" key="5">
    <source>
        <dbReference type="RuleBase" id="RU000384"/>
    </source>
</evidence>
<dbReference type="SUPFAM" id="SSF55931">
    <property type="entry name" value="Glutamine synthetase/guanido kinase"/>
    <property type="match status" value="1"/>
</dbReference>
<keyword evidence="2 7" id="KW-0436">Ligase</keyword>
<dbReference type="Gene3D" id="3.30.590.10">
    <property type="entry name" value="Glutamine synthetase/guanido kinase, catalytic domain"/>
    <property type="match status" value="1"/>
</dbReference>
<dbReference type="PANTHER" id="PTHR43785:SF12">
    <property type="entry name" value="TYPE-1 GLUTAMINE SYNTHETASE 2"/>
    <property type="match status" value="1"/>
</dbReference>
<evidence type="ECO:0000313" key="7">
    <source>
        <dbReference type="EMBL" id="CAH0992330.1"/>
    </source>
</evidence>
<evidence type="ECO:0000259" key="6">
    <source>
        <dbReference type="PROSITE" id="PS51987"/>
    </source>
</evidence>
<dbReference type="Pfam" id="PF00120">
    <property type="entry name" value="Gln-synt_C"/>
    <property type="match status" value="1"/>
</dbReference>
<dbReference type="InterPro" id="IPR008146">
    <property type="entry name" value="Gln_synth_cat_dom"/>
</dbReference>
<dbReference type="InterPro" id="IPR014746">
    <property type="entry name" value="Gln_synth/guanido_kin_cat_dom"/>
</dbReference>
<organism evidence="7 8">
    <name type="scientific">Sinobacterium norvegicum</name>
    <dbReference type="NCBI Taxonomy" id="1641715"/>
    <lineage>
        <taxon>Bacteria</taxon>
        <taxon>Pseudomonadati</taxon>
        <taxon>Pseudomonadota</taxon>
        <taxon>Gammaproteobacteria</taxon>
        <taxon>Cellvibrionales</taxon>
        <taxon>Spongiibacteraceae</taxon>
        <taxon>Sinobacterium</taxon>
    </lineage>
</organism>
<dbReference type="EMBL" id="CAKLPX010000003">
    <property type="protein sequence ID" value="CAH0992330.1"/>
    <property type="molecule type" value="Genomic_DNA"/>
</dbReference>
<dbReference type="Gene3D" id="3.10.20.70">
    <property type="entry name" value="Glutamine synthetase, N-terminal domain"/>
    <property type="match status" value="1"/>
</dbReference>
<evidence type="ECO:0000256" key="3">
    <source>
        <dbReference type="ARBA" id="ARBA00022842"/>
    </source>
</evidence>
<accession>A0ABM9AGI7</accession>
<evidence type="ECO:0000256" key="1">
    <source>
        <dbReference type="ARBA" id="ARBA00001946"/>
    </source>
</evidence>
<dbReference type="SMART" id="SM01230">
    <property type="entry name" value="Gln-synt_C"/>
    <property type="match status" value="1"/>
</dbReference>
<dbReference type="EC" id="6.3.1.11" evidence="7"/>
<dbReference type="Proteomes" id="UP000838100">
    <property type="component" value="Unassembled WGS sequence"/>
</dbReference>
<reference evidence="7" key="1">
    <citation type="submission" date="2021-12" db="EMBL/GenBank/DDBJ databases">
        <authorList>
            <person name="Rodrigo-Torres L."/>
            <person name="Arahal R. D."/>
            <person name="Lucena T."/>
        </authorList>
    </citation>
    <scope>NUCLEOTIDE SEQUENCE</scope>
    <source>
        <strain evidence="7">CECT 8267</strain>
    </source>
</reference>
<dbReference type="PROSITE" id="PS51987">
    <property type="entry name" value="GS_CATALYTIC"/>
    <property type="match status" value="1"/>
</dbReference>
<name>A0ABM9AGI7_9GAMM</name>
<gene>
    <name evidence="7" type="primary">puuA_3</name>
    <name evidence="7" type="ORF">SIN8267_02449</name>
</gene>
<protein>
    <submittedName>
        <fullName evidence="7">Gamma-glutamylputrescine synthetase PuuA</fullName>
        <ecNumber evidence="7">6.3.1.11</ecNumber>
    </submittedName>
</protein>
<sequence>MTANSSAVLTQFLADHPDIEVFEVILIDVSGGLRGKWIQRENIAKVCEGGLKLPLSTLLFDVWGRDPEACVFDSGDEDGIAVPELRSISVVSWMKRPTAQLLISLLDTDNTPCKYDPRNIVSGLMARFKQQGLTPMLASEMEFNLFKPERDGQGVPQHTQGNATTVAMQAGQTYGIDDMQEMAEFMHAVRDVCAEQNLPIDTLIKEAGPSQYEINLYHQADALLAADQAVLLQRAIKGVAKKHGYRASFMAKPFGDQAGNGMHVHCSLLDDDGNNAFDDGSAEGNELLQHAVAGCLALMEESMLLFAPNVNSYRRFQRGSHAPLAPTWGYENRTCAVRIPAGSTKAMRIEHRVGGADANPYLSIAAILAGMLYGIENKLAAPTAMVGNAYDQQPPTLARYLPDAIECFQRSTVLPQYFGAVFHRNFTEIKRQELAEFDKQVTSLEYDSYL</sequence>
<dbReference type="RefSeq" id="WP_237445024.1">
    <property type="nucleotide sequence ID" value="NZ_CAKLPX010000003.1"/>
</dbReference>
<evidence type="ECO:0000313" key="8">
    <source>
        <dbReference type="Proteomes" id="UP000838100"/>
    </source>
</evidence>
<keyword evidence="8" id="KW-1185">Reference proteome</keyword>
<feature type="domain" description="GS catalytic" evidence="6">
    <location>
        <begin position="117"/>
        <end position="450"/>
    </location>
</feature>
<dbReference type="SUPFAM" id="SSF54368">
    <property type="entry name" value="Glutamine synthetase, N-terminal domain"/>
    <property type="match status" value="1"/>
</dbReference>
<comment type="caution">
    <text evidence="7">The sequence shown here is derived from an EMBL/GenBank/DDBJ whole genome shotgun (WGS) entry which is preliminary data.</text>
</comment>
<keyword evidence="3" id="KW-0460">Magnesium</keyword>
<dbReference type="InterPro" id="IPR036651">
    <property type="entry name" value="Gln_synt_N_sf"/>
</dbReference>
<dbReference type="InterPro" id="IPR027303">
    <property type="entry name" value="Gln_synth_gly_rich_site"/>
</dbReference>
<evidence type="ECO:0000256" key="2">
    <source>
        <dbReference type="ARBA" id="ARBA00022598"/>
    </source>
</evidence>
<dbReference type="PANTHER" id="PTHR43785">
    <property type="entry name" value="GAMMA-GLUTAMYLPUTRESCINE SYNTHETASE"/>
    <property type="match status" value="1"/>
</dbReference>
<dbReference type="GO" id="GO:0034024">
    <property type="term" value="F:glutamate-putrescine ligase activity"/>
    <property type="evidence" value="ECO:0007669"/>
    <property type="project" value="UniProtKB-EC"/>
</dbReference>
<dbReference type="PROSITE" id="PS00181">
    <property type="entry name" value="GLNA_ATP"/>
    <property type="match status" value="1"/>
</dbReference>
<comment type="similarity">
    <text evidence="4 5">Belongs to the glutamine synthetase family.</text>
</comment>
<proteinExistence type="inferred from homology"/>